<dbReference type="EnsemblMetazoa" id="SCAU002467-RA">
    <property type="protein sequence ID" value="SCAU002467-PA"/>
    <property type="gene ID" value="SCAU002467"/>
</dbReference>
<evidence type="ECO:0000313" key="5">
    <source>
        <dbReference type="Proteomes" id="UP000095300"/>
    </source>
</evidence>
<comment type="similarity">
    <text evidence="1">Belongs to the arrestin family.</text>
</comment>
<dbReference type="InterPro" id="IPR011021">
    <property type="entry name" value="Arrestin-like_N"/>
</dbReference>
<dbReference type="STRING" id="35570.A0A1I8NVS2"/>
<dbReference type="SUPFAM" id="SSF81296">
    <property type="entry name" value="E set domains"/>
    <property type="match status" value="2"/>
</dbReference>
<evidence type="ECO:0000256" key="1">
    <source>
        <dbReference type="ARBA" id="ARBA00005298"/>
    </source>
</evidence>
<organism evidence="4 5">
    <name type="scientific">Stomoxys calcitrans</name>
    <name type="common">Stable fly</name>
    <name type="synonym">Conops calcitrans</name>
    <dbReference type="NCBI Taxonomy" id="35570"/>
    <lineage>
        <taxon>Eukaryota</taxon>
        <taxon>Metazoa</taxon>
        <taxon>Ecdysozoa</taxon>
        <taxon>Arthropoda</taxon>
        <taxon>Hexapoda</taxon>
        <taxon>Insecta</taxon>
        <taxon>Pterygota</taxon>
        <taxon>Neoptera</taxon>
        <taxon>Endopterygota</taxon>
        <taxon>Diptera</taxon>
        <taxon>Brachycera</taxon>
        <taxon>Muscomorpha</taxon>
        <taxon>Muscoidea</taxon>
        <taxon>Muscidae</taxon>
        <taxon>Stomoxys</taxon>
    </lineage>
</organism>
<evidence type="ECO:0000313" key="4">
    <source>
        <dbReference type="EnsemblMetazoa" id="SCAU002467-PA"/>
    </source>
</evidence>
<proteinExistence type="inferred from homology"/>
<dbReference type="InterPro" id="IPR014756">
    <property type="entry name" value="Ig_E-set"/>
</dbReference>
<keyword evidence="2" id="KW-0716">Sensory transduction</keyword>
<keyword evidence="5" id="KW-1185">Reference proteome</keyword>
<dbReference type="GO" id="GO:0015031">
    <property type="term" value="P:protein transport"/>
    <property type="evidence" value="ECO:0007669"/>
    <property type="project" value="TreeGrafter"/>
</dbReference>
<name>A0A1I8NVS2_STOCA</name>
<gene>
    <name evidence="4" type="primary">106095610</name>
</gene>
<reference evidence="4" key="1">
    <citation type="submission" date="2020-05" db="UniProtKB">
        <authorList>
            <consortium name="EnsemblMetazoa"/>
        </authorList>
    </citation>
    <scope>IDENTIFICATION</scope>
    <source>
        <strain evidence="4">USDA</strain>
    </source>
</reference>
<dbReference type="VEuPathDB" id="VectorBase:SCAU002467"/>
<dbReference type="Pfam" id="PF00339">
    <property type="entry name" value="Arrestin_N"/>
    <property type="match status" value="1"/>
</dbReference>
<dbReference type="InterPro" id="IPR011022">
    <property type="entry name" value="Arrestin_C-like"/>
</dbReference>
<dbReference type="Gene3D" id="2.60.40.640">
    <property type="match status" value="2"/>
</dbReference>
<dbReference type="PANTHER" id="PTHR11188">
    <property type="entry name" value="ARRESTIN DOMAIN CONTAINING PROTEIN"/>
    <property type="match status" value="1"/>
</dbReference>
<dbReference type="OrthoDB" id="2333384at2759"/>
<dbReference type="Pfam" id="PF02752">
    <property type="entry name" value="Arrestin_C"/>
    <property type="match status" value="1"/>
</dbReference>
<evidence type="ECO:0000259" key="3">
    <source>
        <dbReference type="SMART" id="SM01017"/>
    </source>
</evidence>
<dbReference type="PANTHER" id="PTHR11188:SF167">
    <property type="entry name" value="ARRESTIN C-TERMINAL-LIKE DOMAIN-CONTAINING PROTEIN-RELATED"/>
    <property type="match status" value="1"/>
</dbReference>
<dbReference type="SMART" id="SM01017">
    <property type="entry name" value="Arrestin_C"/>
    <property type="match status" value="1"/>
</dbReference>
<accession>A0A1I8NVS2</accession>
<dbReference type="AlphaFoldDB" id="A0A1I8NVS2"/>
<sequence length="408" mass="46172">MPSTCEFKLDRQNGVYFAGQSVSGSILLTTSHEKRIRDIRIRFLGEAKVHWTEFRHGQKLFGNQVSANSLYRAHEIYVDQVAVVRREGIMPAGAYNYKFQFRIPKSCPTSCAGNHGHIRYILWLVIARPYRPNSTFRKPITVLRKVNLNISPRYKMPVEAEEMSSTGCLPCYSGRIFYSLRVPFGGYASGQTLKYSLKIRNLSMTEIYGYQVEFVQWMTFIAKLPRYNERKIRTVVASHKKRDSCLRLSNRQFEGKLILPSLPPDTGKSGIIRLKYSLELEIFIYGCHGKSSLSVPIVIGNVPIIQSLHIWPGESSTPTTNDNSNRSYSPAITSTPELAAANETGADGPPAYEEILPPSFEQAMAASPPFIDPDDCGNVRDSWFRPLYPMFPDCNEGEELYGLKESRV</sequence>
<protein>
    <recommendedName>
        <fullName evidence="3">Arrestin C-terminal-like domain-containing protein</fullName>
    </recommendedName>
</protein>
<dbReference type="GO" id="GO:0005737">
    <property type="term" value="C:cytoplasm"/>
    <property type="evidence" value="ECO:0007669"/>
    <property type="project" value="TreeGrafter"/>
</dbReference>
<evidence type="ECO:0000256" key="2">
    <source>
        <dbReference type="ARBA" id="ARBA00022606"/>
    </source>
</evidence>
<dbReference type="Proteomes" id="UP000095300">
    <property type="component" value="Unassembled WGS sequence"/>
</dbReference>
<feature type="domain" description="Arrestin C-terminal-like" evidence="3">
    <location>
        <begin position="172"/>
        <end position="304"/>
    </location>
</feature>
<dbReference type="InterPro" id="IPR050357">
    <property type="entry name" value="Arrestin_domain-protein"/>
</dbReference>
<dbReference type="InterPro" id="IPR014752">
    <property type="entry name" value="Arrestin-like_C"/>
</dbReference>